<proteinExistence type="inferred from homology"/>
<dbReference type="PROSITE" id="PS51257">
    <property type="entry name" value="PROKAR_LIPOPROTEIN"/>
    <property type="match status" value="1"/>
</dbReference>
<keyword evidence="6" id="KW-1185">Reference proteome</keyword>
<reference evidence="5 6" key="1">
    <citation type="submission" date="2018-04" db="EMBL/GenBank/DDBJ databases">
        <title>WGS assembly of Panicum hallii var. hallii HAL2.</title>
        <authorList>
            <person name="Lovell J."/>
            <person name="Jenkins J."/>
            <person name="Lowry D."/>
            <person name="Mamidi S."/>
            <person name="Sreedasyam A."/>
            <person name="Weng X."/>
            <person name="Barry K."/>
            <person name="Bonette J."/>
            <person name="Campitelli B."/>
            <person name="Daum C."/>
            <person name="Gordon S."/>
            <person name="Gould B."/>
            <person name="Lipzen A."/>
            <person name="MacQueen A."/>
            <person name="Palacio-Mejia J."/>
            <person name="Plott C."/>
            <person name="Shakirov E."/>
            <person name="Shu S."/>
            <person name="Yoshinaga Y."/>
            <person name="Zane M."/>
            <person name="Rokhsar D."/>
            <person name="Grimwood J."/>
            <person name="Schmutz J."/>
            <person name="Juenger T."/>
        </authorList>
    </citation>
    <scope>NUCLEOTIDE SEQUENCE [LARGE SCALE GENOMIC DNA]</scope>
    <source>
        <strain evidence="6">cv. HAL2</strain>
    </source>
</reference>
<dbReference type="PANTHER" id="PTHR22835:SF681">
    <property type="entry name" value="OS01G0216300 PROTEIN"/>
    <property type="match status" value="1"/>
</dbReference>
<feature type="signal peptide" evidence="4">
    <location>
        <begin position="1"/>
        <end position="23"/>
    </location>
</feature>
<gene>
    <name evidence="5" type="ORF">GQ55_5G526400</name>
</gene>
<sequence>MRSSIIAAVLLVLVSCQLHGADAGTGTKPLFTAIFSFGNSYADTGNFVRLAAPVIPVIPFNNLPYGETFFRKPTGRASNGRIILDFIAEAFGLPFVPPSLDKTQNFSKGANFAVVGATALDLSYFMERNITSVPPFNTSFGVQVGWFEQLKPSLCNTTAKECDDYWTGLSSSWASSEGTTTSSSWPPTRPWSRPGPTSLPSSRPSPTASRYGCLDKFNGLARYHNILLRREVRALRAKYPGTKVAAADYFRPVVGFLENPANFGFDGRTALVACCGAGGRYNYNATAACGLPGATACADPSRAVNWDGIHLTEAAYRTIAGTWLHGPLAGLAR</sequence>
<dbReference type="GO" id="GO:0016788">
    <property type="term" value="F:hydrolase activity, acting on ester bonds"/>
    <property type="evidence" value="ECO:0007669"/>
    <property type="project" value="InterPro"/>
</dbReference>
<evidence type="ECO:0000313" key="6">
    <source>
        <dbReference type="Proteomes" id="UP000244336"/>
    </source>
</evidence>
<evidence type="ECO:0000256" key="2">
    <source>
        <dbReference type="ARBA" id="ARBA00023180"/>
    </source>
</evidence>
<organism evidence="5 6">
    <name type="scientific">Panicum hallii var. hallii</name>
    <dbReference type="NCBI Taxonomy" id="1504633"/>
    <lineage>
        <taxon>Eukaryota</taxon>
        <taxon>Viridiplantae</taxon>
        <taxon>Streptophyta</taxon>
        <taxon>Embryophyta</taxon>
        <taxon>Tracheophyta</taxon>
        <taxon>Spermatophyta</taxon>
        <taxon>Magnoliopsida</taxon>
        <taxon>Liliopsida</taxon>
        <taxon>Poales</taxon>
        <taxon>Poaceae</taxon>
        <taxon>PACMAD clade</taxon>
        <taxon>Panicoideae</taxon>
        <taxon>Panicodae</taxon>
        <taxon>Paniceae</taxon>
        <taxon>Panicinae</taxon>
        <taxon>Panicum</taxon>
        <taxon>Panicum sect. Panicum</taxon>
    </lineage>
</organism>
<name>A0A2T7DSV5_9POAL</name>
<dbReference type="Gene3D" id="3.40.50.1110">
    <property type="entry name" value="SGNH hydrolase"/>
    <property type="match status" value="2"/>
</dbReference>
<protein>
    <recommendedName>
        <fullName evidence="7">GDSL esterase/lipase</fullName>
    </recommendedName>
</protein>
<dbReference type="Gramene" id="PUZ58661">
    <property type="protein sequence ID" value="PUZ58661"/>
    <property type="gene ID" value="GQ55_5G526400"/>
</dbReference>
<dbReference type="AlphaFoldDB" id="A0A2T7DSV5"/>
<evidence type="ECO:0000256" key="1">
    <source>
        <dbReference type="ARBA" id="ARBA00008668"/>
    </source>
</evidence>
<comment type="similarity">
    <text evidence="1">Belongs to the 'GDSL' lipolytic enzyme family.</text>
</comment>
<accession>A0A2T7DSV5</accession>
<dbReference type="Pfam" id="PF00657">
    <property type="entry name" value="Lipase_GDSL"/>
    <property type="match status" value="1"/>
</dbReference>
<evidence type="ECO:0000256" key="4">
    <source>
        <dbReference type="SAM" id="SignalP"/>
    </source>
</evidence>
<evidence type="ECO:0000313" key="5">
    <source>
        <dbReference type="EMBL" id="PUZ58661.1"/>
    </source>
</evidence>
<feature type="chain" id="PRO_5015717200" description="GDSL esterase/lipase" evidence="4">
    <location>
        <begin position="24"/>
        <end position="333"/>
    </location>
</feature>
<dbReference type="PANTHER" id="PTHR22835">
    <property type="entry name" value="ZINC FINGER FYVE DOMAIN CONTAINING PROTEIN"/>
    <property type="match status" value="1"/>
</dbReference>
<keyword evidence="4" id="KW-0732">Signal</keyword>
<dbReference type="InterPro" id="IPR036514">
    <property type="entry name" value="SGNH_hydro_sf"/>
</dbReference>
<dbReference type="EMBL" id="CM009753">
    <property type="protein sequence ID" value="PUZ58661.1"/>
    <property type="molecule type" value="Genomic_DNA"/>
</dbReference>
<feature type="region of interest" description="Disordered" evidence="3">
    <location>
        <begin position="172"/>
        <end position="208"/>
    </location>
</feature>
<dbReference type="Proteomes" id="UP000244336">
    <property type="component" value="Chromosome 5"/>
</dbReference>
<dbReference type="OrthoDB" id="779507at2759"/>
<keyword evidence="2" id="KW-0325">Glycoprotein</keyword>
<dbReference type="STRING" id="1504633.A0A2T7DSV5"/>
<evidence type="ECO:0000256" key="3">
    <source>
        <dbReference type="SAM" id="MobiDB-lite"/>
    </source>
</evidence>
<dbReference type="InterPro" id="IPR001087">
    <property type="entry name" value="GDSL"/>
</dbReference>
<evidence type="ECO:0008006" key="7">
    <source>
        <dbReference type="Google" id="ProtNLM"/>
    </source>
</evidence>